<dbReference type="PANTHER" id="PTHR13068">
    <property type="entry name" value="CGI-12 PROTEIN-RELATED"/>
    <property type="match status" value="1"/>
</dbReference>
<protein>
    <submittedName>
        <fullName evidence="4">Uncharacterized protein</fullName>
    </submittedName>
</protein>
<organism evidence="4 5">
    <name type="scientific">Ficus carica</name>
    <name type="common">Common fig</name>
    <dbReference type="NCBI Taxonomy" id="3494"/>
    <lineage>
        <taxon>Eukaryota</taxon>
        <taxon>Viridiplantae</taxon>
        <taxon>Streptophyta</taxon>
        <taxon>Embryophyta</taxon>
        <taxon>Tracheophyta</taxon>
        <taxon>Spermatophyta</taxon>
        <taxon>Magnoliopsida</taxon>
        <taxon>eudicotyledons</taxon>
        <taxon>Gunneridae</taxon>
        <taxon>Pentapetalae</taxon>
        <taxon>rosids</taxon>
        <taxon>fabids</taxon>
        <taxon>Rosales</taxon>
        <taxon>Moraceae</taxon>
        <taxon>Ficeae</taxon>
        <taxon>Ficus</taxon>
    </lineage>
</organism>
<keyword evidence="2" id="KW-0805">Transcription regulation</keyword>
<keyword evidence="2" id="KW-0806">Transcription termination</keyword>
<comment type="caution">
    <text evidence="4">The sequence shown here is derived from an EMBL/GenBank/DDBJ whole genome shotgun (WGS) entry which is preliminary data.</text>
</comment>
<evidence type="ECO:0000313" key="5">
    <source>
        <dbReference type="Proteomes" id="UP001187192"/>
    </source>
</evidence>
<dbReference type="GO" id="GO:0003676">
    <property type="term" value="F:nucleic acid binding"/>
    <property type="evidence" value="ECO:0007669"/>
    <property type="project" value="InterPro"/>
</dbReference>
<dbReference type="EMBL" id="BTGU01000023">
    <property type="protein sequence ID" value="GMN46444.1"/>
    <property type="molecule type" value="Genomic_DNA"/>
</dbReference>
<keyword evidence="5" id="KW-1185">Reference proteome</keyword>
<reference evidence="4" key="1">
    <citation type="submission" date="2023-07" db="EMBL/GenBank/DDBJ databases">
        <title>draft genome sequence of fig (Ficus carica).</title>
        <authorList>
            <person name="Takahashi T."/>
            <person name="Nishimura K."/>
        </authorList>
    </citation>
    <scope>NUCLEOTIDE SEQUENCE</scope>
</reference>
<evidence type="ECO:0000313" key="4">
    <source>
        <dbReference type="EMBL" id="GMN46444.1"/>
    </source>
</evidence>
<evidence type="ECO:0000256" key="3">
    <source>
        <dbReference type="ARBA" id="ARBA00022946"/>
    </source>
</evidence>
<dbReference type="AlphaFoldDB" id="A0AA88A603"/>
<dbReference type="InterPro" id="IPR038538">
    <property type="entry name" value="MTERF_sf"/>
</dbReference>
<keyword evidence="3" id="KW-0809">Transit peptide</keyword>
<comment type="similarity">
    <text evidence="1">Belongs to the mTERF family.</text>
</comment>
<accession>A0AA88A603</accession>
<dbReference type="PANTHER" id="PTHR13068:SF166">
    <property type="entry name" value="TRANSCRIPTION TERMINATION FACTOR MTERF15, MITOCHONDRIAL-LIKE"/>
    <property type="match status" value="1"/>
</dbReference>
<gene>
    <name evidence="4" type="ORF">TIFTF001_015630</name>
</gene>
<dbReference type="FunFam" id="1.25.70.10:FF:000001">
    <property type="entry name" value="Mitochondrial transcription termination factor-like"/>
    <property type="match status" value="1"/>
</dbReference>
<dbReference type="Proteomes" id="UP001187192">
    <property type="component" value="Unassembled WGS sequence"/>
</dbReference>
<dbReference type="Pfam" id="PF02536">
    <property type="entry name" value="mTERF"/>
    <property type="match status" value="2"/>
</dbReference>
<dbReference type="InterPro" id="IPR003690">
    <property type="entry name" value="MTERF"/>
</dbReference>
<name>A0AA88A603_FICCA</name>
<keyword evidence="2" id="KW-0804">Transcription</keyword>
<sequence length="395" mass="44921">MSKFLSKTILFASLILRPSPSPTTSSILGFIRNPNVFQLRWLSSSSNQQSFAVSYLINSFGFSPESALSASRYVNFQTPEKPDKLIHLFKKYGFTQTQISSIVRISPKLLSFDAEKTILPKLEFFEAKGISGPEMAKMLSVFPTILRCSLDRQIMPSYDFVRNLFQSDETAVSAVKRFPDILRNVVKHVAPNVDILRSHGVPDPKIATLLKNWPKVFIASPNSFRKIVEKVECSGFDASKVNFVLAVVAFSIVDKSRWQSKINVYKKWGWSEEEVAKAFQRNPWCMVHSEDKLTASMNFFINQMGWRPCHLAKCTTILGLSLKKRVVPRCSVFQVLLSKGLVEKEVSLHALLIVPEEKFLQEFVLPYKEEAPELLKLYKQKLDRSSGPHIDDMIC</sequence>
<dbReference type="GO" id="GO:0006353">
    <property type="term" value="P:DNA-templated transcription termination"/>
    <property type="evidence" value="ECO:0007669"/>
    <property type="project" value="UniProtKB-KW"/>
</dbReference>
<proteinExistence type="inferred from homology"/>
<evidence type="ECO:0000256" key="1">
    <source>
        <dbReference type="ARBA" id="ARBA00007692"/>
    </source>
</evidence>
<dbReference type="SMART" id="SM00733">
    <property type="entry name" value="Mterf"/>
    <property type="match status" value="6"/>
</dbReference>
<evidence type="ECO:0000256" key="2">
    <source>
        <dbReference type="ARBA" id="ARBA00022472"/>
    </source>
</evidence>
<dbReference type="Gene3D" id="1.25.70.10">
    <property type="entry name" value="Transcription termination factor 3, mitochondrial"/>
    <property type="match status" value="1"/>
</dbReference>